<accession>A0A8S3Y9Z1</accession>
<dbReference type="OrthoDB" id="261614at2759"/>
<name>A0A8S3Y9Z1_PARAO</name>
<gene>
    <name evidence="1" type="ORF">PAPOLLO_LOCUS27256</name>
</gene>
<dbReference type="GO" id="GO:0005794">
    <property type="term" value="C:Golgi apparatus"/>
    <property type="evidence" value="ECO:0007669"/>
    <property type="project" value="TreeGrafter"/>
</dbReference>
<keyword evidence="2" id="KW-1185">Reference proteome</keyword>
<sequence>MHLPTKHTPRSLQLWLTRFAIMVRIKLHEPLLKEAEPFGDLSKPDMFYQFYPDTHENRTGSLVPFLRLKPEEAMDRLYTMLYRRFNRNISDAVKLYESRYFLILRSTTFSQDTYIKGFCKASMKQLQHEVNIKLNNDGISECAAGEGKEAHCKHIAVVLLAAEDIVKEKIILLHEVSTSQLQTFHKPTKKYYATPLRASRLPSKRDIHNIVSLFTLHS</sequence>
<comment type="caution">
    <text evidence="1">The sequence shown here is derived from an EMBL/GenBank/DDBJ whole genome shotgun (WGS) entry which is preliminary data.</text>
</comment>
<proteinExistence type="predicted"/>
<dbReference type="EMBL" id="CAJQZP010001634">
    <property type="protein sequence ID" value="CAG5057574.1"/>
    <property type="molecule type" value="Genomic_DNA"/>
</dbReference>
<evidence type="ECO:0000313" key="1">
    <source>
        <dbReference type="EMBL" id="CAG5057574.1"/>
    </source>
</evidence>
<dbReference type="AlphaFoldDB" id="A0A8S3Y9Z1"/>
<reference evidence="1" key="1">
    <citation type="submission" date="2021-04" db="EMBL/GenBank/DDBJ databases">
        <authorList>
            <person name="Tunstrom K."/>
        </authorList>
    </citation>
    <scope>NUCLEOTIDE SEQUENCE</scope>
</reference>
<dbReference type="PANTHER" id="PTHR21581">
    <property type="entry name" value="D-ALANYL-D-ALANINE CARBOXYPEPTIDASE"/>
    <property type="match status" value="1"/>
</dbReference>
<dbReference type="GO" id="GO:0030008">
    <property type="term" value="C:TRAPP complex"/>
    <property type="evidence" value="ECO:0007669"/>
    <property type="project" value="TreeGrafter"/>
</dbReference>
<organism evidence="1 2">
    <name type="scientific">Parnassius apollo</name>
    <name type="common">Apollo butterfly</name>
    <name type="synonym">Papilio apollo</name>
    <dbReference type="NCBI Taxonomy" id="110799"/>
    <lineage>
        <taxon>Eukaryota</taxon>
        <taxon>Metazoa</taxon>
        <taxon>Ecdysozoa</taxon>
        <taxon>Arthropoda</taxon>
        <taxon>Hexapoda</taxon>
        <taxon>Insecta</taxon>
        <taxon>Pterygota</taxon>
        <taxon>Neoptera</taxon>
        <taxon>Endopterygota</taxon>
        <taxon>Lepidoptera</taxon>
        <taxon>Glossata</taxon>
        <taxon>Ditrysia</taxon>
        <taxon>Papilionoidea</taxon>
        <taxon>Papilionidae</taxon>
        <taxon>Parnassiinae</taxon>
        <taxon>Parnassini</taxon>
        <taxon>Parnassius</taxon>
        <taxon>Parnassius</taxon>
    </lineage>
</organism>
<protein>
    <submittedName>
        <fullName evidence="1">(apollo) hypothetical protein</fullName>
    </submittedName>
</protein>
<evidence type="ECO:0000313" key="2">
    <source>
        <dbReference type="Proteomes" id="UP000691718"/>
    </source>
</evidence>
<dbReference type="PANTHER" id="PTHR21581:SF6">
    <property type="entry name" value="TRAFFICKING PROTEIN PARTICLE COMPLEX SUBUNIT 12"/>
    <property type="match status" value="1"/>
</dbReference>
<dbReference type="Proteomes" id="UP000691718">
    <property type="component" value="Unassembled WGS sequence"/>
</dbReference>